<dbReference type="InterPro" id="IPR014001">
    <property type="entry name" value="Helicase_ATP-bd"/>
</dbReference>
<dbReference type="CDD" id="cd18788">
    <property type="entry name" value="SF2_C_XPD"/>
    <property type="match status" value="1"/>
</dbReference>
<dbReference type="SMART" id="SM00487">
    <property type="entry name" value="DEXDc"/>
    <property type="match status" value="1"/>
</dbReference>
<evidence type="ECO:0000256" key="7">
    <source>
        <dbReference type="ARBA" id="ARBA00022840"/>
    </source>
</evidence>
<keyword evidence="6" id="KW-0347">Helicase</keyword>
<comment type="catalytic activity">
    <reaction evidence="13">
        <text>ATP + H2O = ADP + phosphate + H(+)</text>
        <dbReference type="Rhea" id="RHEA:13065"/>
        <dbReference type="ChEBI" id="CHEBI:15377"/>
        <dbReference type="ChEBI" id="CHEBI:15378"/>
        <dbReference type="ChEBI" id="CHEBI:30616"/>
        <dbReference type="ChEBI" id="CHEBI:43474"/>
        <dbReference type="ChEBI" id="CHEBI:456216"/>
        <dbReference type="EC" id="5.6.2.3"/>
    </reaction>
</comment>
<dbReference type="PROSITE" id="PS51193">
    <property type="entry name" value="HELICASE_ATP_BIND_2"/>
    <property type="match status" value="1"/>
</dbReference>
<gene>
    <name evidence="17" type="ORF">HPULCUR_005423</name>
</gene>
<keyword evidence="18" id="KW-1185">Reference proteome</keyword>
<feature type="region of interest" description="Disordered" evidence="15">
    <location>
        <begin position="204"/>
        <end position="243"/>
    </location>
</feature>
<name>A0ABP9Y127_9FUNG</name>
<keyword evidence="8" id="KW-0408">Iron</keyword>
<keyword evidence="4" id="KW-0547">Nucleotide-binding</keyword>
<dbReference type="NCBIfam" id="TIGR00604">
    <property type="entry name" value="rad3"/>
    <property type="match status" value="1"/>
</dbReference>
<feature type="coiled-coil region" evidence="14">
    <location>
        <begin position="108"/>
        <end position="142"/>
    </location>
</feature>
<evidence type="ECO:0000313" key="17">
    <source>
        <dbReference type="EMBL" id="GAA5800002.1"/>
    </source>
</evidence>
<reference evidence="17 18" key="1">
    <citation type="submission" date="2024-04" db="EMBL/GenBank/DDBJ databases">
        <title>genome sequences of Mucor flavus KT1a and Helicostylum pulchrum KT1b strains isolation_sourced from the surface of a dry-aged beef.</title>
        <authorList>
            <person name="Toyotome T."/>
            <person name="Hosono M."/>
            <person name="Torimaru M."/>
            <person name="Fukuda K."/>
            <person name="Mikami N."/>
        </authorList>
    </citation>
    <scope>NUCLEOTIDE SEQUENCE [LARGE SCALE GENOMIC DNA]</scope>
    <source>
        <strain evidence="17 18">KT1b</strain>
    </source>
</reference>
<evidence type="ECO:0000256" key="12">
    <source>
        <dbReference type="ARBA" id="ARBA00044969"/>
    </source>
</evidence>
<feature type="region of interest" description="Disordered" evidence="15">
    <location>
        <begin position="1390"/>
        <end position="1413"/>
    </location>
</feature>
<evidence type="ECO:0000256" key="5">
    <source>
        <dbReference type="ARBA" id="ARBA00022801"/>
    </source>
</evidence>
<dbReference type="EMBL" id="BAABUJ010000014">
    <property type="protein sequence ID" value="GAA5800002.1"/>
    <property type="molecule type" value="Genomic_DNA"/>
</dbReference>
<feature type="region of interest" description="Disordered" evidence="15">
    <location>
        <begin position="585"/>
        <end position="604"/>
    </location>
</feature>
<evidence type="ECO:0000256" key="10">
    <source>
        <dbReference type="ARBA" id="ARBA00023235"/>
    </source>
</evidence>
<evidence type="ECO:0000256" key="1">
    <source>
        <dbReference type="ARBA" id="ARBA00001966"/>
    </source>
</evidence>
<feature type="region of interest" description="Disordered" evidence="15">
    <location>
        <begin position="269"/>
        <end position="288"/>
    </location>
</feature>
<keyword evidence="10" id="KW-0413">Isomerase</keyword>
<dbReference type="SMART" id="SM00491">
    <property type="entry name" value="HELICc2"/>
    <property type="match status" value="1"/>
</dbReference>
<keyword evidence="9" id="KW-0411">Iron-sulfur</keyword>
<dbReference type="InterPro" id="IPR006554">
    <property type="entry name" value="Helicase-like_DEXD_c2"/>
</dbReference>
<dbReference type="Pfam" id="PF13307">
    <property type="entry name" value="Helicase_C_2"/>
    <property type="match status" value="1"/>
</dbReference>
<evidence type="ECO:0000256" key="15">
    <source>
        <dbReference type="SAM" id="MobiDB-lite"/>
    </source>
</evidence>
<organism evidence="17 18">
    <name type="scientific">Helicostylum pulchrum</name>
    <dbReference type="NCBI Taxonomy" id="562976"/>
    <lineage>
        <taxon>Eukaryota</taxon>
        <taxon>Fungi</taxon>
        <taxon>Fungi incertae sedis</taxon>
        <taxon>Mucoromycota</taxon>
        <taxon>Mucoromycotina</taxon>
        <taxon>Mucoromycetes</taxon>
        <taxon>Mucorales</taxon>
        <taxon>Mucorineae</taxon>
        <taxon>Mucoraceae</taxon>
        <taxon>Helicostylum</taxon>
    </lineage>
</organism>
<dbReference type="InterPro" id="IPR045028">
    <property type="entry name" value="DinG/Rad3-like"/>
</dbReference>
<evidence type="ECO:0000256" key="14">
    <source>
        <dbReference type="SAM" id="Coils"/>
    </source>
</evidence>
<dbReference type="PANTHER" id="PTHR11472">
    <property type="entry name" value="DNA REPAIR DEAD HELICASE RAD3/XP-D SUBFAMILY MEMBER"/>
    <property type="match status" value="1"/>
</dbReference>
<evidence type="ECO:0000256" key="9">
    <source>
        <dbReference type="ARBA" id="ARBA00023014"/>
    </source>
</evidence>
<dbReference type="InterPro" id="IPR014013">
    <property type="entry name" value="Helic_SF1/SF2_ATP-bd_DinG/Rad3"/>
</dbReference>
<evidence type="ECO:0000256" key="6">
    <source>
        <dbReference type="ARBA" id="ARBA00022806"/>
    </source>
</evidence>
<keyword evidence="14" id="KW-0175">Coiled coil</keyword>
<dbReference type="SUPFAM" id="SSF52540">
    <property type="entry name" value="P-loop containing nucleoside triphosphate hydrolases"/>
    <property type="match status" value="2"/>
</dbReference>
<dbReference type="Pfam" id="PF06733">
    <property type="entry name" value="DEAD_2"/>
    <property type="match status" value="1"/>
</dbReference>
<comment type="caution">
    <text evidence="17">The sequence shown here is derived from an EMBL/GenBank/DDBJ whole genome shotgun (WGS) entry which is preliminary data.</text>
</comment>
<feature type="compositionally biased region" description="Acidic residues" evidence="15">
    <location>
        <begin position="595"/>
        <end position="604"/>
    </location>
</feature>
<sequence length="1413" mass="159280">MSSKRASRSQTQTSELLQSWMSSIDEPLLTPPRTTHNKETGQTLTFEKVRIDFPLKPYPAQVQMMRNIVRTLNNSQNALLESPTGSGKSLALLSWREKEQQLATEDLLKKREEVKQETAEVIAELKAKAEQAKVVQDKAELDNILPETEILRVQKIVSEGLSKSLPVNTNDASSQSTTMTDVCPVGSTNVASAVPAEISSTLMNIDTPSTPVNTPSTPISTEVSSAPIDNYIPIPRNPEHMPDTYLPPKREGTGKKSFNWKKYLPAGQREASEKNLDGGENDPSNWRKKFKYDNSGATIKIDEDSFEDFQAVKNEKPSMDQKDDMAYKTFKSVPRIFVGSRTHKQISQLISELKSKTRYNPRTTVLGSREQLCIHPKISKMANKTDGCMKLLDKSGCSFKNKTHSIVNHPTIKVINKVWDIEDIVKVGKKVKGCPYYASRKIYEGAEIVFCPYNYIIDPLIRGILDISLKGNIVILDEAHNIEDSSRDAGSFEVDEQMLRVVSKELNQIIVNGYETEAHGTLEMVVEQMFDWITSSENEFTIKEYETHHCNWTGQEILTKLAESSITAHTFDTVLRPAFKKAATHAENIRRDKEEPAEETNQEEVSDSQVKIFYRKCLSNSSLSILQGIFMVLGFLFRKDQNYAEDYQMILTKRIERAANVRATNNKRRKKNNAAMEPEWTYKLGFKCLNPGIIFKDMSETTRSVVLTSGTLSPLNTFQSELETSFEGRLEANHVIPKSQVWVGAIPRGPNGISLKGVYSSWESFQYQDDIGESLCNIVETVPFGVLCFLPSYNSIDKLMSRWKITGVYEKLSRKKMITCEPRGSNKKEFEETIGSFYKLIDDVSMGPDDLGRDGGLFFAVFRGKVSEGIDFTDNYCRAVVTIGIPYPSIKDIEVKFKKQYNDKKKCEAGRSDLLSGGDWYSSQAFRAINQALGRCIRHKNDWGAIILLEERFQNTKNVENLSKWVRGMLNVHHEFPEAIFDLASFVQRQQIRTASLNTSTTAPSLLETPSQESKMDVSENTYTADTAHYVQEIPTSETKDYNSLPGIKSELPSISPFFPSEIPAMLPTSPLYSGHELMPEETTSKVYVSGATLFDEPKITTPTTIQDVTSPYLSTDHIPKTYSQFPSNNVAEKMIPINRPQYTSSPPPNTEERYRFEEDNYNSFDGIAGGLSMENSFEEPIVIDTDEDEGEGEGNLLTEPKAMQNPFAENNIQQESEVTVAPVVFKPPEQSAVSLVRKDFFSIGRDDHSFVCITCICCGRILLEGPTRNILPITINDLALIAKNSNVDRKNIVEITEPSEWEVSVDLLGGPIDIKKWPNESSVTLNKEDGICYRSLQCSCPMSQSKGIIIRQSFGTRNSIYDGKVFLWLTQLRIQKDFQKISRSNLSYQPNDDFDMPSSQDSSMNDMFYNLT</sequence>
<dbReference type="Gene3D" id="3.40.50.300">
    <property type="entry name" value="P-loop containing nucleotide triphosphate hydrolases"/>
    <property type="match status" value="3"/>
</dbReference>
<comment type="cofactor">
    <cofactor evidence="1">
        <name>[4Fe-4S] cluster</name>
        <dbReference type="ChEBI" id="CHEBI:49883"/>
    </cofactor>
</comment>
<evidence type="ECO:0000256" key="11">
    <source>
        <dbReference type="ARBA" id="ARBA00023242"/>
    </source>
</evidence>
<evidence type="ECO:0000256" key="2">
    <source>
        <dbReference type="ARBA" id="ARBA00004123"/>
    </source>
</evidence>
<keyword evidence="3" id="KW-0479">Metal-binding</keyword>
<dbReference type="InterPro" id="IPR010614">
    <property type="entry name" value="RAD3-like_helicase_DEAD"/>
</dbReference>
<dbReference type="InterPro" id="IPR006555">
    <property type="entry name" value="ATP-dep_Helicase_C"/>
</dbReference>
<proteinExistence type="predicted"/>
<dbReference type="InterPro" id="IPR013020">
    <property type="entry name" value="Rad3/Chl1-like"/>
</dbReference>
<protein>
    <recommendedName>
        <fullName evidence="12">DNA 5'-3' helicase</fullName>
        <ecNumber evidence="12">5.6.2.3</ecNumber>
    </recommendedName>
</protein>
<feature type="domain" description="Helicase ATP-binding" evidence="16">
    <location>
        <begin position="47"/>
        <end position="526"/>
    </location>
</feature>
<feature type="compositionally biased region" description="Low complexity" evidence="15">
    <location>
        <begin position="207"/>
        <end position="221"/>
    </location>
</feature>
<keyword evidence="5" id="KW-0378">Hydrolase</keyword>
<dbReference type="EC" id="5.6.2.3" evidence="12"/>
<accession>A0ABP9Y127</accession>
<dbReference type="Proteomes" id="UP001476247">
    <property type="component" value="Unassembled WGS sequence"/>
</dbReference>
<keyword evidence="7" id="KW-0067">ATP-binding</keyword>
<comment type="subcellular location">
    <subcellularLocation>
        <location evidence="2">Nucleus</location>
    </subcellularLocation>
</comment>
<evidence type="ECO:0000256" key="13">
    <source>
        <dbReference type="ARBA" id="ARBA00048954"/>
    </source>
</evidence>
<dbReference type="PANTHER" id="PTHR11472:SF47">
    <property type="entry name" value="FANCONI ANEMIA GROUP J PROTEIN"/>
    <property type="match status" value="1"/>
</dbReference>
<evidence type="ECO:0000256" key="3">
    <source>
        <dbReference type="ARBA" id="ARBA00022723"/>
    </source>
</evidence>
<evidence type="ECO:0000259" key="16">
    <source>
        <dbReference type="PROSITE" id="PS51193"/>
    </source>
</evidence>
<evidence type="ECO:0000256" key="8">
    <source>
        <dbReference type="ARBA" id="ARBA00023004"/>
    </source>
</evidence>
<feature type="compositionally biased region" description="Polar residues" evidence="15">
    <location>
        <begin position="1398"/>
        <end position="1413"/>
    </location>
</feature>
<dbReference type="SMART" id="SM00488">
    <property type="entry name" value="DEXDc2"/>
    <property type="match status" value="1"/>
</dbReference>
<evidence type="ECO:0000313" key="18">
    <source>
        <dbReference type="Proteomes" id="UP001476247"/>
    </source>
</evidence>
<evidence type="ECO:0000256" key="4">
    <source>
        <dbReference type="ARBA" id="ARBA00022741"/>
    </source>
</evidence>
<keyword evidence="11" id="KW-0539">Nucleus</keyword>
<dbReference type="InterPro" id="IPR027417">
    <property type="entry name" value="P-loop_NTPase"/>
</dbReference>